<dbReference type="Proteomes" id="UP000018538">
    <property type="component" value="Unassembled WGS sequence"/>
</dbReference>
<dbReference type="EMBL" id="KI635795">
    <property type="protein sequence ID" value="ETB57472.1"/>
    <property type="molecule type" value="Genomic_DNA"/>
</dbReference>
<proteinExistence type="predicted"/>
<protein>
    <submittedName>
        <fullName evidence="1">Uncharacterized protein</fullName>
    </submittedName>
</protein>
<dbReference type="OrthoDB" id="387259at2759"/>
<accession>V7PFC8</accession>
<gene>
    <name evidence="1" type="ORF">YYC_04363</name>
</gene>
<evidence type="ECO:0000313" key="2">
    <source>
        <dbReference type="Proteomes" id="UP000018538"/>
    </source>
</evidence>
<reference evidence="1 2" key="1">
    <citation type="submission" date="2013-11" db="EMBL/GenBank/DDBJ databases">
        <title>The Genome Sequence of Plasmodium yoelii 17X.</title>
        <authorList>
            <consortium name="The Broad Institute Genomics Platform"/>
            <consortium name="The Broad Institute Genome Sequencing Center for Infectious Disease"/>
            <person name="Neafsey D."/>
            <person name="Adams J."/>
            <person name="Walker B."/>
            <person name="Young S.K."/>
            <person name="Zeng Q."/>
            <person name="Gargeya S."/>
            <person name="Fitzgerald M."/>
            <person name="Haas B."/>
            <person name="Abouelleil A."/>
            <person name="Alvarado L."/>
            <person name="Chapman S.B."/>
            <person name="Gainer-Dewar J."/>
            <person name="Goldberg J."/>
            <person name="Griggs A."/>
            <person name="Gujja S."/>
            <person name="Hansen M."/>
            <person name="Howarth C."/>
            <person name="Imamovic A."/>
            <person name="Ireland A."/>
            <person name="Larimer J."/>
            <person name="McCowan C."/>
            <person name="Murphy C."/>
            <person name="Pearson M."/>
            <person name="Poon T.W."/>
            <person name="Priest M."/>
            <person name="Roberts A."/>
            <person name="Saif S."/>
            <person name="Shea T."/>
            <person name="Sykes S."/>
            <person name="Wortman J."/>
            <person name="Nusbaum C."/>
            <person name="Birren B."/>
        </authorList>
    </citation>
    <scope>NUCLEOTIDE SEQUENCE [LARGE SCALE GENOMIC DNA]</scope>
    <source>
        <strain evidence="1 2">17X</strain>
    </source>
</reference>
<evidence type="ECO:0000313" key="1">
    <source>
        <dbReference type="EMBL" id="ETB57472.1"/>
    </source>
</evidence>
<dbReference type="AlphaFoldDB" id="V7PFC8"/>
<organism evidence="1 2">
    <name type="scientific">Plasmodium yoelii 17X</name>
    <dbReference type="NCBI Taxonomy" id="1323249"/>
    <lineage>
        <taxon>Eukaryota</taxon>
        <taxon>Sar</taxon>
        <taxon>Alveolata</taxon>
        <taxon>Apicomplexa</taxon>
        <taxon>Aconoidasida</taxon>
        <taxon>Haemosporida</taxon>
        <taxon>Plasmodiidae</taxon>
        <taxon>Plasmodium</taxon>
        <taxon>Plasmodium (Vinckeia)</taxon>
    </lineage>
</organism>
<keyword evidence="2" id="KW-1185">Reference proteome</keyword>
<sequence>MKMDKAIKSQQYNSSKININNIHNTENIQIPNDEYIFSEIIDNRKDEEIYFINKNGNENIEPLNMTSINEAQKETNSKKNSIDFESLNQNIFRINVLSNENCKNCNDTCRCKSSNQLESNIMEQKENSNIKNRKKKNIKNYEHDINKSNQSDNYSYESDENYIDDINNILKIKTQKIENKNRSTYISQHKERIKDKVKKKKKNYLKNSFLTTNKKSKENIKRASIATIMLQNFSNSDTEETSDWSNKSNDL</sequence>
<name>V7PFC8_PLAYE</name>